<name>A0A1M7TF36_9BACT</name>
<feature type="transmembrane region" description="Helical" evidence="6">
    <location>
        <begin position="112"/>
        <end position="130"/>
    </location>
</feature>
<keyword evidence="9" id="KW-1185">Reference proteome</keyword>
<dbReference type="PANTHER" id="PTHR33545:SF5">
    <property type="entry name" value="UPF0750 MEMBRANE PROTEIN YITT"/>
    <property type="match status" value="1"/>
</dbReference>
<dbReference type="InterPro" id="IPR051461">
    <property type="entry name" value="UPF0750_membrane"/>
</dbReference>
<reference evidence="8 9" key="1">
    <citation type="submission" date="2016-12" db="EMBL/GenBank/DDBJ databases">
        <authorList>
            <person name="Song W.-J."/>
            <person name="Kurnit D.M."/>
        </authorList>
    </citation>
    <scope>NUCLEOTIDE SEQUENCE [LARGE SCALE GENOMIC DNA]</scope>
    <source>
        <strain evidence="8 9">DSM 11393</strain>
    </source>
</reference>
<comment type="subcellular location">
    <subcellularLocation>
        <location evidence="1">Cell membrane</location>
        <topology evidence="1">Multi-pass membrane protein</topology>
    </subcellularLocation>
</comment>
<feature type="transmembrane region" description="Helical" evidence="6">
    <location>
        <begin position="13"/>
        <end position="31"/>
    </location>
</feature>
<evidence type="ECO:0000259" key="7">
    <source>
        <dbReference type="Pfam" id="PF10035"/>
    </source>
</evidence>
<keyword evidence="5 6" id="KW-0472">Membrane</keyword>
<dbReference type="CDD" id="cd16380">
    <property type="entry name" value="YitT_C"/>
    <property type="match status" value="1"/>
</dbReference>
<dbReference type="PIRSF" id="PIRSF006483">
    <property type="entry name" value="Membrane_protein_YitT"/>
    <property type="match status" value="1"/>
</dbReference>
<keyword evidence="2" id="KW-1003">Cell membrane</keyword>
<dbReference type="EMBL" id="FRDI01000011">
    <property type="protein sequence ID" value="SHN69263.1"/>
    <property type="molecule type" value="Genomic_DNA"/>
</dbReference>
<evidence type="ECO:0000313" key="8">
    <source>
        <dbReference type="EMBL" id="SHN69263.1"/>
    </source>
</evidence>
<keyword evidence="4 6" id="KW-1133">Transmembrane helix</keyword>
<keyword evidence="3 6" id="KW-0812">Transmembrane</keyword>
<dbReference type="InterPro" id="IPR003740">
    <property type="entry name" value="YitT"/>
</dbReference>
<sequence>MTKDTFFVNSRDVLLQITLLTVGCSIYAFGVKSILVPQEFISGGIFGLGMLIYYASGILSPAILYGLLNIPLFIAGWAFLSRRFFFYSLYGMAITTVAAEYITYVMPLKDPLISAITAGCICGVGLGIIFHSKGCDGGTSVIASIVHDKYGIKIGTLNLVMNLFIFALALFYLDFDKIMYSVVFIYVTSYVTDSVLSMFNQRKLVFIISEHNHAIADAVLKQLNRGATFIQGHGAFSGAKKDILMVVIHNHQIKQIESLIFQIDQKAFVIIENTFNVLGTGFSKVKKY</sequence>
<dbReference type="InterPro" id="IPR015867">
    <property type="entry name" value="N-reg_PII/ATP_PRibTrfase_C"/>
</dbReference>
<evidence type="ECO:0000313" key="9">
    <source>
        <dbReference type="Proteomes" id="UP000186469"/>
    </source>
</evidence>
<dbReference type="STRING" id="1121455.SAMN02745728_01927"/>
<feature type="domain" description="DUF2179" evidence="7">
    <location>
        <begin position="225"/>
        <end position="279"/>
    </location>
</feature>
<dbReference type="Pfam" id="PF10035">
    <property type="entry name" value="DUF2179"/>
    <property type="match status" value="1"/>
</dbReference>
<gene>
    <name evidence="8" type="ORF">SAMN02745728_01927</name>
</gene>
<organism evidence="8 9">
    <name type="scientific">Desulfovibrio litoralis DSM 11393</name>
    <dbReference type="NCBI Taxonomy" id="1121455"/>
    <lineage>
        <taxon>Bacteria</taxon>
        <taxon>Pseudomonadati</taxon>
        <taxon>Thermodesulfobacteriota</taxon>
        <taxon>Desulfovibrionia</taxon>
        <taxon>Desulfovibrionales</taxon>
        <taxon>Desulfovibrionaceae</taxon>
        <taxon>Desulfovibrio</taxon>
    </lineage>
</organism>
<feature type="transmembrane region" description="Helical" evidence="6">
    <location>
        <begin position="178"/>
        <end position="199"/>
    </location>
</feature>
<proteinExistence type="predicted"/>
<evidence type="ECO:0000256" key="3">
    <source>
        <dbReference type="ARBA" id="ARBA00022692"/>
    </source>
</evidence>
<dbReference type="GO" id="GO:0005886">
    <property type="term" value="C:plasma membrane"/>
    <property type="evidence" value="ECO:0007669"/>
    <property type="project" value="UniProtKB-SubCell"/>
</dbReference>
<dbReference type="Gene3D" id="3.30.70.120">
    <property type="match status" value="1"/>
</dbReference>
<evidence type="ECO:0000256" key="6">
    <source>
        <dbReference type="SAM" id="Phobius"/>
    </source>
</evidence>
<evidence type="ECO:0000256" key="1">
    <source>
        <dbReference type="ARBA" id="ARBA00004651"/>
    </source>
</evidence>
<dbReference type="AlphaFoldDB" id="A0A1M7TF36"/>
<evidence type="ECO:0000256" key="4">
    <source>
        <dbReference type="ARBA" id="ARBA00022989"/>
    </source>
</evidence>
<dbReference type="InterPro" id="IPR019264">
    <property type="entry name" value="DUF2179"/>
</dbReference>
<dbReference type="Pfam" id="PF02588">
    <property type="entry name" value="YitT_membrane"/>
    <property type="match status" value="1"/>
</dbReference>
<feature type="transmembrane region" description="Helical" evidence="6">
    <location>
        <begin position="150"/>
        <end position="172"/>
    </location>
</feature>
<accession>A0A1M7TF36</accession>
<evidence type="ECO:0000256" key="5">
    <source>
        <dbReference type="ARBA" id="ARBA00023136"/>
    </source>
</evidence>
<dbReference type="PROSITE" id="PS51257">
    <property type="entry name" value="PROKAR_LIPOPROTEIN"/>
    <property type="match status" value="1"/>
</dbReference>
<dbReference type="OrthoDB" id="5401948at2"/>
<dbReference type="RefSeq" id="WP_072697613.1">
    <property type="nucleotide sequence ID" value="NZ_FRDI01000011.1"/>
</dbReference>
<evidence type="ECO:0000256" key="2">
    <source>
        <dbReference type="ARBA" id="ARBA00022475"/>
    </source>
</evidence>
<dbReference type="Proteomes" id="UP000186469">
    <property type="component" value="Unassembled WGS sequence"/>
</dbReference>
<protein>
    <submittedName>
        <fullName evidence="8">Uncharacterized membrane-anchored protein YitT, contains DUF161 and DUF2179 domains</fullName>
    </submittedName>
</protein>
<feature type="transmembrane region" description="Helical" evidence="6">
    <location>
        <begin position="87"/>
        <end position="106"/>
    </location>
</feature>
<dbReference type="PANTHER" id="PTHR33545">
    <property type="entry name" value="UPF0750 MEMBRANE PROTEIN YITT-RELATED"/>
    <property type="match status" value="1"/>
</dbReference>